<keyword evidence="1" id="KW-0732">Signal</keyword>
<evidence type="ECO:0000313" key="3">
    <source>
        <dbReference type="Proteomes" id="UP001168821"/>
    </source>
</evidence>
<gene>
    <name evidence="2" type="ORF">Zmor_018419</name>
</gene>
<feature type="signal peptide" evidence="1">
    <location>
        <begin position="1"/>
        <end position="20"/>
    </location>
</feature>
<dbReference type="Proteomes" id="UP001168821">
    <property type="component" value="Unassembled WGS sequence"/>
</dbReference>
<evidence type="ECO:0000256" key="1">
    <source>
        <dbReference type="SAM" id="SignalP"/>
    </source>
</evidence>
<comment type="caution">
    <text evidence="2">The sequence shown here is derived from an EMBL/GenBank/DDBJ whole genome shotgun (WGS) entry which is preliminary data.</text>
</comment>
<keyword evidence="3" id="KW-1185">Reference proteome</keyword>
<accession>A0AA38IBG7</accession>
<name>A0AA38IBG7_9CUCU</name>
<organism evidence="2 3">
    <name type="scientific">Zophobas morio</name>
    <dbReference type="NCBI Taxonomy" id="2755281"/>
    <lineage>
        <taxon>Eukaryota</taxon>
        <taxon>Metazoa</taxon>
        <taxon>Ecdysozoa</taxon>
        <taxon>Arthropoda</taxon>
        <taxon>Hexapoda</taxon>
        <taxon>Insecta</taxon>
        <taxon>Pterygota</taxon>
        <taxon>Neoptera</taxon>
        <taxon>Endopterygota</taxon>
        <taxon>Coleoptera</taxon>
        <taxon>Polyphaga</taxon>
        <taxon>Cucujiformia</taxon>
        <taxon>Tenebrionidae</taxon>
        <taxon>Zophobas</taxon>
    </lineage>
</organism>
<evidence type="ECO:0000313" key="2">
    <source>
        <dbReference type="EMBL" id="KAJ3652458.1"/>
    </source>
</evidence>
<dbReference type="EMBL" id="JALNTZ010000005">
    <property type="protein sequence ID" value="KAJ3652458.1"/>
    <property type="molecule type" value="Genomic_DNA"/>
</dbReference>
<reference evidence="2" key="1">
    <citation type="journal article" date="2023" name="G3 (Bethesda)">
        <title>Whole genome assemblies of Zophobas morio and Tenebrio molitor.</title>
        <authorList>
            <person name="Kaur S."/>
            <person name="Stinson S.A."/>
            <person name="diCenzo G.C."/>
        </authorList>
    </citation>
    <scope>NUCLEOTIDE SEQUENCE</scope>
    <source>
        <strain evidence="2">QUZm001</strain>
    </source>
</reference>
<protein>
    <submittedName>
        <fullName evidence="2">Uncharacterized protein</fullName>
    </submittedName>
</protein>
<sequence>MEFSRVLFVTVFYSFTCAGASNYNWDDWTQNLNRDIHQSVSRALSGLYNLESTISQQIQQNLAGIIPHVSNSANNDTNGGFGNLDSLDNLGSIISQQVDEGLRPVREMQAKLKIKFGEDGTTVATFKDKQVIVRDGVFYECEGTISEEDGSCSDTLRQSSFESQRDFCYANINTIINSWYCISPGGGVSSGFINGEVYCNGFQNNPTLLISAEDYRNLCGDVGYRVTYKYFGTDPIGDHSSDVSCSSGTPYTCTYTEDRNSNLGNSGPYNFVLN</sequence>
<dbReference type="AlphaFoldDB" id="A0AA38IBG7"/>
<feature type="chain" id="PRO_5041406662" evidence="1">
    <location>
        <begin position="21"/>
        <end position="274"/>
    </location>
</feature>
<proteinExistence type="predicted"/>